<comment type="caution">
    <text evidence="4">The sequence shown here is derived from an EMBL/GenBank/DDBJ whole genome shotgun (WGS) entry which is preliminary data.</text>
</comment>
<dbReference type="SUPFAM" id="SSF53756">
    <property type="entry name" value="UDP-Glycosyltransferase/glycogen phosphorylase"/>
    <property type="match status" value="1"/>
</dbReference>
<dbReference type="InterPro" id="IPR002213">
    <property type="entry name" value="UDP_glucos_trans"/>
</dbReference>
<gene>
    <name evidence="4" type="ORF">ANN_10944</name>
</gene>
<evidence type="ECO:0000256" key="3">
    <source>
        <dbReference type="ARBA" id="ARBA00022679"/>
    </source>
</evidence>
<sequence>MPHHPVCFSSLIYIAHNADSNVTSFIGDLVSRQQRMDLQQYLDNAPDGVIYFSMGSNLQSSQMPESKRDAILKAFSKLKQKVLWKWETETLPGQPPNVKLGKWLPQNDILGDDKQRDSKTEGRLDVTYPVWRIDLDPDRENRNTPQPKYILSLRGYRVHLCGRFGGVRTNVGCAILTRDSIHSFIIDS</sequence>
<reference evidence="4 5" key="1">
    <citation type="journal article" date="2022" name="Allergy">
        <title>Genome assembly and annotation of Periplaneta americana reveal a comprehensive cockroach allergen profile.</title>
        <authorList>
            <person name="Wang L."/>
            <person name="Xiong Q."/>
            <person name="Saelim N."/>
            <person name="Wang L."/>
            <person name="Nong W."/>
            <person name="Wan A.T."/>
            <person name="Shi M."/>
            <person name="Liu X."/>
            <person name="Cao Q."/>
            <person name="Hui J.H.L."/>
            <person name="Sookrung N."/>
            <person name="Leung T.F."/>
            <person name="Tungtrongchitr A."/>
            <person name="Tsui S.K.W."/>
        </authorList>
    </citation>
    <scope>NUCLEOTIDE SEQUENCE [LARGE SCALE GENOMIC DNA]</scope>
    <source>
        <strain evidence="4">PWHHKU_190912</strain>
    </source>
</reference>
<accession>A0ABQ8T4X4</accession>
<comment type="similarity">
    <text evidence="1">Belongs to the UDP-glycosyltransferase family.</text>
</comment>
<dbReference type="EMBL" id="JAJSOF020000015">
    <property type="protein sequence ID" value="KAJ4441094.1"/>
    <property type="molecule type" value="Genomic_DNA"/>
</dbReference>
<keyword evidence="2" id="KW-0328">Glycosyltransferase</keyword>
<evidence type="ECO:0000256" key="1">
    <source>
        <dbReference type="ARBA" id="ARBA00009995"/>
    </source>
</evidence>
<dbReference type="Pfam" id="PF00201">
    <property type="entry name" value="UDPGT"/>
    <property type="match status" value="1"/>
</dbReference>
<protein>
    <submittedName>
        <fullName evidence="4">Uncharacterized protein</fullName>
    </submittedName>
</protein>
<dbReference type="Gene3D" id="3.40.50.2000">
    <property type="entry name" value="Glycogen Phosphorylase B"/>
    <property type="match status" value="1"/>
</dbReference>
<dbReference type="PANTHER" id="PTHR48043">
    <property type="entry name" value="EG:EG0003.4 PROTEIN-RELATED"/>
    <property type="match status" value="1"/>
</dbReference>
<dbReference type="InterPro" id="IPR050271">
    <property type="entry name" value="UDP-glycosyltransferase"/>
</dbReference>
<dbReference type="PANTHER" id="PTHR48043:SF159">
    <property type="entry name" value="EG:EG0003.4 PROTEIN-RELATED"/>
    <property type="match status" value="1"/>
</dbReference>
<evidence type="ECO:0000256" key="2">
    <source>
        <dbReference type="ARBA" id="ARBA00022676"/>
    </source>
</evidence>
<evidence type="ECO:0000313" key="4">
    <source>
        <dbReference type="EMBL" id="KAJ4441094.1"/>
    </source>
</evidence>
<dbReference type="Proteomes" id="UP001148838">
    <property type="component" value="Unassembled WGS sequence"/>
</dbReference>
<organism evidence="4 5">
    <name type="scientific">Periplaneta americana</name>
    <name type="common">American cockroach</name>
    <name type="synonym">Blatta americana</name>
    <dbReference type="NCBI Taxonomy" id="6978"/>
    <lineage>
        <taxon>Eukaryota</taxon>
        <taxon>Metazoa</taxon>
        <taxon>Ecdysozoa</taxon>
        <taxon>Arthropoda</taxon>
        <taxon>Hexapoda</taxon>
        <taxon>Insecta</taxon>
        <taxon>Pterygota</taxon>
        <taxon>Neoptera</taxon>
        <taxon>Polyneoptera</taxon>
        <taxon>Dictyoptera</taxon>
        <taxon>Blattodea</taxon>
        <taxon>Blattoidea</taxon>
        <taxon>Blattidae</taxon>
        <taxon>Blattinae</taxon>
        <taxon>Periplaneta</taxon>
    </lineage>
</organism>
<keyword evidence="5" id="KW-1185">Reference proteome</keyword>
<evidence type="ECO:0000313" key="5">
    <source>
        <dbReference type="Proteomes" id="UP001148838"/>
    </source>
</evidence>
<proteinExistence type="inferred from homology"/>
<name>A0ABQ8T4X4_PERAM</name>
<keyword evidence="3" id="KW-0808">Transferase</keyword>